<name>A0A4Y6Q013_PERCE</name>
<dbReference type="OrthoDB" id="442188at2"/>
<protein>
    <submittedName>
        <fullName evidence="3">CIA30 family protein</fullName>
    </submittedName>
</protein>
<feature type="domain" description="NADH:ubiquinone oxidoreductase intermediate-associated protein 30" evidence="2">
    <location>
        <begin position="4"/>
        <end position="168"/>
    </location>
</feature>
<accession>A0A4Y6Q013</accession>
<gene>
    <name evidence="3" type="ORF">FIV42_25160</name>
</gene>
<evidence type="ECO:0000259" key="2">
    <source>
        <dbReference type="Pfam" id="PF08547"/>
    </source>
</evidence>
<dbReference type="AlphaFoldDB" id="A0A4Y6Q013"/>
<keyword evidence="4" id="KW-1185">Reference proteome</keyword>
<dbReference type="Pfam" id="PF08547">
    <property type="entry name" value="CIA30"/>
    <property type="match status" value="1"/>
</dbReference>
<dbReference type="PANTHER" id="PTHR13194">
    <property type="entry name" value="COMPLEX I INTERMEDIATE-ASSOCIATED PROTEIN 30"/>
    <property type="match status" value="1"/>
</dbReference>
<evidence type="ECO:0000313" key="3">
    <source>
        <dbReference type="EMBL" id="QDG53911.1"/>
    </source>
</evidence>
<sequence>MNHVDFDAARSVEEWKTVDDPVMGGRSHSHVHWVDAPVDYGEAERGFLRFEGIVSLANNGGFCSARLVDDDRGVTDFDDLDAFRLLVRGDGHRYKFTVRTDDTPPKSSWRHPFEPPSGPWTELVLPFTDFELWRRGTHLSAGARLDPTRIRSVGVLISDKQDGPFRIDLARVRLHRSASI</sequence>
<dbReference type="RefSeq" id="WP_141200361.1">
    <property type="nucleotide sequence ID" value="NZ_CP041186.1"/>
</dbReference>
<evidence type="ECO:0000313" key="4">
    <source>
        <dbReference type="Proteomes" id="UP000315995"/>
    </source>
</evidence>
<dbReference type="PANTHER" id="PTHR13194:SF19">
    <property type="entry name" value="NAD(P)-BINDING ROSSMANN-FOLD SUPERFAMILY PROTEIN"/>
    <property type="match status" value="1"/>
</dbReference>
<proteinExistence type="inferred from homology"/>
<dbReference type="Proteomes" id="UP000315995">
    <property type="component" value="Chromosome"/>
</dbReference>
<dbReference type="InterPro" id="IPR008979">
    <property type="entry name" value="Galactose-bd-like_sf"/>
</dbReference>
<dbReference type="InterPro" id="IPR013857">
    <property type="entry name" value="NADH-UbQ_OxRdtase-assoc_prot30"/>
</dbReference>
<dbReference type="SUPFAM" id="SSF49785">
    <property type="entry name" value="Galactose-binding domain-like"/>
    <property type="match status" value="1"/>
</dbReference>
<accession>A0A5B8YAU6</accession>
<dbReference type="InterPro" id="IPR039131">
    <property type="entry name" value="NDUFAF1"/>
</dbReference>
<reference evidence="3 4" key="1">
    <citation type="submission" date="2019-06" db="EMBL/GenBank/DDBJ databases">
        <title>Persicimonas caeni gen. nov., sp. nov., a predatory bacterium isolated from solar saltern.</title>
        <authorList>
            <person name="Wang S."/>
        </authorList>
    </citation>
    <scope>NUCLEOTIDE SEQUENCE [LARGE SCALE GENOMIC DNA]</scope>
    <source>
        <strain evidence="3 4">YN101</strain>
    </source>
</reference>
<comment type="similarity">
    <text evidence="1">Belongs to the CIA30 family.</text>
</comment>
<organism evidence="3 4">
    <name type="scientific">Persicimonas caeni</name>
    <dbReference type="NCBI Taxonomy" id="2292766"/>
    <lineage>
        <taxon>Bacteria</taxon>
        <taxon>Deltaproteobacteria</taxon>
        <taxon>Bradymonadales</taxon>
        <taxon>Bradymonadaceae</taxon>
        <taxon>Persicimonas</taxon>
    </lineage>
</organism>
<dbReference type="EMBL" id="CP041186">
    <property type="protein sequence ID" value="QDG53911.1"/>
    <property type="molecule type" value="Genomic_DNA"/>
</dbReference>
<evidence type="ECO:0000256" key="1">
    <source>
        <dbReference type="ARBA" id="ARBA00007884"/>
    </source>
</evidence>